<keyword evidence="6" id="KW-1185">Reference proteome</keyword>
<accession>A0A4Y2LJK1</accession>
<dbReference type="InterPro" id="IPR039328">
    <property type="entry name" value="WDR89"/>
</dbReference>
<dbReference type="PANTHER" id="PTHR22889">
    <property type="entry name" value="WD REPEAT-CONTAINING PROTEIN 89"/>
    <property type="match status" value="1"/>
</dbReference>
<protein>
    <recommendedName>
        <fullName evidence="1">WD repeat-containing protein 89</fullName>
    </recommendedName>
</protein>
<dbReference type="SMART" id="SM00320">
    <property type="entry name" value="WD40"/>
    <property type="match status" value="4"/>
</dbReference>
<dbReference type="OrthoDB" id="25131at2759"/>
<dbReference type="PROSITE" id="PS50082">
    <property type="entry name" value="WD_REPEATS_2"/>
    <property type="match status" value="2"/>
</dbReference>
<dbReference type="PROSITE" id="PS50294">
    <property type="entry name" value="WD_REPEATS_REGION"/>
    <property type="match status" value="1"/>
</dbReference>
<evidence type="ECO:0000256" key="2">
    <source>
        <dbReference type="ARBA" id="ARBA00022574"/>
    </source>
</evidence>
<feature type="repeat" description="WD" evidence="4">
    <location>
        <begin position="69"/>
        <end position="106"/>
    </location>
</feature>
<gene>
    <name evidence="5" type="primary">WDR89</name>
    <name evidence="5" type="ORF">AVEN_109395_1</name>
</gene>
<proteinExistence type="predicted"/>
<evidence type="ECO:0000256" key="1">
    <source>
        <dbReference type="ARBA" id="ARBA00021125"/>
    </source>
</evidence>
<reference evidence="5 6" key="1">
    <citation type="journal article" date="2019" name="Sci. Rep.">
        <title>Orb-weaving spider Araneus ventricosus genome elucidates the spidroin gene catalogue.</title>
        <authorList>
            <person name="Kono N."/>
            <person name="Nakamura H."/>
            <person name="Ohtoshi R."/>
            <person name="Moran D.A.P."/>
            <person name="Shinohara A."/>
            <person name="Yoshida Y."/>
            <person name="Fujiwara M."/>
            <person name="Mori M."/>
            <person name="Tomita M."/>
            <person name="Arakawa K."/>
        </authorList>
    </citation>
    <scope>NUCLEOTIDE SEQUENCE [LARGE SCALE GENOMIC DNA]</scope>
</reference>
<dbReference type="InterPro" id="IPR015943">
    <property type="entry name" value="WD40/YVTN_repeat-like_dom_sf"/>
</dbReference>
<dbReference type="AlphaFoldDB" id="A0A4Y2LJK1"/>
<keyword evidence="3" id="KW-0677">Repeat</keyword>
<evidence type="ECO:0000313" key="5">
    <source>
        <dbReference type="EMBL" id="GBN14965.1"/>
    </source>
</evidence>
<dbReference type="InterPro" id="IPR001680">
    <property type="entry name" value="WD40_rpt"/>
</dbReference>
<dbReference type="SUPFAM" id="SSF50978">
    <property type="entry name" value="WD40 repeat-like"/>
    <property type="match status" value="1"/>
</dbReference>
<feature type="repeat" description="WD" evidence="4">
    <location>
        <begin position="164"/>
        <end position="206"/>
    </location>
</feature>
<evidence type="ECO:0000256" key="3">
    <source>
        <dbReference type="ARBA" id="ARBA00022737"/>
    </source>
</evidence>
<evidence type="ECO:0000313" key="6">
    <source>
        <dbReference type="Proteomes" id="UP000499080"/>
    </source>
</evidence>
<dbReference type="PANTHER" id="PTHR22889:SF0">
    <property type="entry name" value="WD REPEAT-CONTAINING PROTEIN 89"/>
    <property type="match status" value="1"/>
</dbReference>
<sequence>MDNMDSVNGNSMNNGSTSFVKLLSKQNVTKEYILHSAVNNQAQPQLAVTLSTNEILHFDVMTQAKSTTYKGHEKSVTGIKFSQETPSTFFSSSIDGRVLVWDTRSGVSPVQSFLDDSDGPSKPLTCFDLNSDEAYLCAGTELIREDSFLLFWDRRTGTNVGGYWNSHTDEITHVQFHSTCNSGLASSSVDGLINIFDLTQNNEDDALSNTLNTESSVNKFTWGPDDHFSCITGTEDYQFWSAEQTSPALSMTRDDLTDLSECKVDYLVDTFLANRSFYLVSGTNDGSLHMYRQKKRHLIPAAVLSKGHTDVVRTVIPIKGNCLVTGGEDGQLCTWRVSL</sequence>
<evidence type="ECO:0000256" key="4">
    <source>
        <dbReference type="PROSITE-ProRule" id="PRU00221"/>
    </source>
</evidence>
<dbReference type="Proteomes" id="UP000499080">
    <property type="component" value="Unassembled WGS sequence"/>
</dbReference>
<dbReference type="Pfam" id="PF00400">
    <property type="entry name" value="WD40"/>
    <property type="match status" value="3"/>
</dbReference>
<keyword evidence="2 4" id="KW-0853">WD repeat</keyword>
<name>A0A4Y2LJK1_ARAVE</name>
<comment type="caution">
    <text evidence="5">The sequence shown here is derived from an EMBL/GenBank/DDBJ whole genome shotgun (WGS) entry which is preliminary data.</text>
</comment>
<organism evidence="5 6">
    <name type="scientific">Araneus ventricosus</name>
    <name type="common">Orbweaver spider</name>
    <name type="synonym">Epeira ventricosa</name>
    <dbReference type="NCBI Taxonomy" id="182803"/>
    <lineage>
        <taxon>Eukaryota</taxon>
        <taxon>Metazoa</taxon>
        <taxon>Ecdysozoa</taxon>
        <taxon>Arthropoda</taxon>
        <taxon>Chelicerata</taxon>
        <taxon>Arachnida</taxon>
        <taxon>Araneae</taxon>
        <taxon>Araneomorphae</taxon>
        <taxon>Entelegynae</taxon>
        <taxon>Araneoidea</taxon>
        <taxon>Araneidae</taxon>
        <taxon>Araneus</taxon>
    </lineage>
</organism>
<dbReference type="EMBL" id="BGPR01005968">
    <property type="protein sequence ID" value="GBN14965.1"/>
    <property type="molecule type" value="Genomic_DNA"/>
</dbReference>
<dbReference type="InterPro" id="IPR036322">
    <property type="entry name" value="WD40_repeat_dom_sf"/>
</dbReference>
<dbReference type="Gene3D" id="2.130.10.10">
    <property type="entry name" value="YVTN repeat-like/Quinoprotein amine dehydrogenase"/>
    <property type="match status" value="2"/>
</dbReference>